<dbReference type="Proteomes" id="UP000192478">
    <property type="component" value="Chromosome"/>
</dbReference>
<sequence length="33" mass="4002">MHSFYLIVDEFMSNQIMSKDRYEYTRQLVAVVS</sequence>
<accession>A0AAC9RKD6</accession>
<evidence type="ECO:0000313" key="2">
    <source>
        <dbReference type="Proteomes" id="UP000192478"/>
    </source>
</evidence>
<reference evidence="1 2" key="1">
    <citation type="submission" date="2017-03" db="EMBL/GenBank/DDBJ databases">
        <title>Complete sequence of Clostridium formicaceticum DSM 92.</title>
        <authorList>
            <person name="Poehlein A."/>
            <person name="Karl M."/>
            <person name="Bengelsdorf F.R."/>
            <person name="Duerre P."/>
            <person name="Daniel R."/>
        </authorList>
    </citation>
    <scope>NUCLEOTIDE SEQUENCE [LARGE SCALE GENOMIC DNA]</scope>
    <source>
        <strain evidence="1 2">DSM 92</strain>
    </source>
</reference>
<protein>
    <submittedName>
        <fullName evidence="1">Uncharacterized protein</fullName>
    </submittedName>
</protein>
<dbReference type="AlphaFoldDB" id="A0AAC9RKD6"/>
<dbReference type="EMBL" id="CP020559">
    <property type="protein sequence ID" value="ARE88836.1"/>
    <property type="molecule type" value="Genomic_DNA"/>
</dbReference>
<gene>
    <name evidence="1" type="ORF">CLFO_32420</name>
</gene>
<proteinExistence type="predicted"/>
<organism evidence="1 2">
    <name type="scientific">Clostridium formicaceticum</name>
    <dbReference type="NCBI Taxonomy" id="1497"/>
    <lineage>
        <taxon>Bacteria</taxon>
        <taxon>Bacillati</taxon>
        <taxon>Bacillota</taxon>
        <taxon>Clostridia</taxon>
        <taxon>Eubacteriales</taxon>
        <taxon>Clostridiaceae</taxon>
        <taxon>Clostridium</taxon>
    </lineage>
</organism>
<name>A0AAC9RKD6_9CLOT</name>
<evidence type="ECO:0000313" key="1">
    <source>
        <dbReference type="EMBL" id="ARE88836.1"/>
    </source>
</evidence>